<proteinExistence type="predicted"/>
<keyword evidence="2" id="KW-0812">Transmembrane</keyword>
<accession>A0A6B8TQL1</accession>
<name>A0A6B8TQL1_9CORY</name>
<evidence type="ECO:0000313" key="4">
    <source>
        <dbReference type="Proteomes" id="UP000426857"/>
    </source>
</evidence>
<feature type="compositionally biased region" description="Basic residues" evidence="1">
    <location>
        <begin position="29"/>
        <end position="38"/>
    </location>
</feature>
<gene>
    <name evidence="3" type="ORF">FOB82_00730</name>
</gene>
<organism evidence="3 4">
    <name type="scientific">Corynebacterium xerosis</name>
    <dbReference type="NCBI Taxonomy" id="1725"/>
    <lineage>
        <taxon>Bacteria</taxon>
        <taxon>Bacillati</taxon>
        <taxon>Actinomycetota</taxon>
        <taxon>Actinomycetes</taxon>
        <taxon>Mycobacteriales</taxon>
        <taxon>Corynebacteriaceae</taxon>
        <taxon>Corynebacterium</taxon>
    </lineage>
</organism>
<feature type="compositionally biased region" description="Low complexity" evidence="1">
    <location>
        <begin position="201"/>
        <end position="219"/>
    </location>
</feature>
<dbReference type="Proteomes" id="UP000426857">
    <property type="component" value="Chromosome"/>
</dbReference>
<keyword evidence="2" id="KW-0472">Membrane</keyword>
<dbReference type="EMBL" id="CP046322">
    <property type="protein sequence ID" value="QGS33690.1"/>
    <property type="molecule type" value="Genomic_DNA"/>
</dbReference>
<reference evidence="3 4" key="1">
    <citation type="submission" date="2019-11" db="EMBL/GenBank/DDBJ databases">
        <title>FDA dAtabase for Regulatory Grade micrObial Sequences (FDA-ARGOS): Supporting development and validation of Infectious Disease Dx tests.</title>
        <authorList>
            <person name="Kerrigan L."/>
            <person name="Long C."/>
            <person name="Tallon L."/>
            <person name="Sadzewicz L."/>
            <person name="Vavikolanu K."/>
            <person name="Mehta A."/>
            <person name="Aluvathingal J."/>
            <person name="Nadendla S."/>
            <person name="Yan Y."/>
            <person name="Sichtig H."/>
        </authorList>
    </citation>
    <scope>NUCLEOTIDE SEQUENCE [LARGE SCALE GENOMIC DNA]</scope>
    <source>
        <strain evidence="3 4">FDAARGOS_674</strain>
    </source>
</reference>
<feature type="compositionally biased region" description="Low complexity" evidence="1">
    <location>
        <begin position="15"/>
        <end position="28"/>
    </location>
</feature>
<dbReference type="RefSeq" id="WP_155867220.1">
    <property type="nucleotide sequence ID" value="NZ_CP046322.1"/>
</dbReference>
<dbReference type="AlphaFoldDB" id="A0A6B8TQL1"/>
<dbReference type="KEGG" id="cxe:FOB82_00730"/>
<evidence type="ECO:0008006" key="5">
    <source>
        <dbReference type="Google" id="ProtNLM"/>
    </source>
</evidence>
<feature type="region of interest" description="Disordered" evidence="1">
    <location>
        <begin position="170"/>
        <end position="246"/>
    </location>
</feature>
<keyword evidence="2" id="KW-1133">Transmembrane helix</keyword>
<sequence>MAATITDDAPARTIGRGSVASPAAPAPARRGKGRRSTYRGRTGSRQIVSLRGRRLTNTTADKATVRFAAGSIIVVVLGIMLAMGLSGVSTSQTFQLSEARQEEQRLRDGISVLERDVEFQRSTAEIARRAAEAGMVNVEQPAILVVGEDGAVHEVRPGDPAHQRIVDINGAAVRPDAPTSDPAETDRVPGMQAPAIQEGSPVAPQLPAQAPYAPNSARPPAAPAPAPAPAPAEDVNPGGAPAPAVD</sequence>
<protein>
    <recommendedName>
        <fullName evidence="5">Cell division protein FtsL</fullName>
    </recommendedName>
</protein>
<evidence type="ECO:0000313" key="3">
    <source>
        <dbReference type="EMBL" id="QGS33690.1"/>
    </source>
</evidence>
<feature type="region of interest" description="Disordered" evidence="1">
    <location>
        <begin position="1"/>
        <end position="43"/>
    </location>
</feature>
<feature type="compositionally biased region" description="Pro residues" evidence="1">
    <location>
        <begin position="220"/>
        <end position="230"/>
    </location>
</feature>
<feature type="transmembrane region" description="Helical" evidence="2">
    <location>
        <begin position="63"/>
        <end position="85"/>
    </location>
</feature>
<evidence type="ECO:0000256" key="2">
    <source>
        <dbReference type="SAM" id="Phobius"/>
    </source>
</evidence>
<evidence type="ECO:0000256" key="1">
    <source>
        <dbReference type="SAM" id="MobiDB-lite"/>
    </source>
</evidence>